<feature type="transmembrane region" description="Helical" evidence="2">
    <location>
        <begin position="228"/>
        <end position="250"/>
    </location>
</feature>
<dbReference type="Proteomes" id="UP001063166">
    <property type="component" value="Unassembled WGS sequence"/>
</dbReference>
<feature type="region of interest" description="Disordered" evidence="1">
    <location>
        <begin position="1"/>
        <end position="121"/>
    </location>
</feature>
<protein>
    <submittedName>
        <fullName evidence="3">Uncharacterized protein</fullName>
    </submittedName>
</protein>
<evidence type="ECO:0000313" key="3">
    <source>
        <dbReference type="EMBL" id="GLB43036.1"/>
    </source>
</evidence>
<feature type="transmembrane region" description="Helical" evidence="2">
    <location>
        <begin position="183"/>
        <end position="208"/>
    </location>
</feature>
<evidence type="ECO:0000313" key="4">
    <source>
        <dbReference type="Proteomes" id="UP001063166"/>
    </source>
</evidence>
<gene>
    <name evidence="3" type="ORF">LshimejAT787_1204850</name>
</gene>
<feature type="region of interest" description="Disordered" evidence="1">
    <location>
        <begin position="135"/>
        <end position="173"/>
    </location>
</feature>
<keyword evidence="2" id="KW-0812">Transmembrane</keyword>
<comment type="caution">
    <text evidence="3">The sequence shown here is derived from an EMBL/GenBank/DDBJ whole genome shotgun (WGS) entry which is preliminary data.</text>
</comment>
<feature type="compositionally biased region" description="Pro residues" evidence="1">
    <location>
        <begin position="56"/>
        <end position="71"/>
    </location>
</feature>
<evidence type="ECO:0000256" key="2">
    <source>
        <dbReference type="SAM" id="Phobius"/>
    </source>
</evidence>
<feature type="transmembrane region" description="Helical" evidence="2">
    <location>
        <begin position="287"/>
        <end position="313"/>
    </location>
</feature>
<keyword evidence="4" id="KW-1185">Reference proteome</keyword>
<feature type="compositionally biased region" description="Low complexity" evidence="1">
    <location>
        <begin position="72"/>
        <end position="87"/>
    </location>
</feature>
<keyword evidence="2" id="KW-1133">Transmembrane helix</keyword>
<name>A0A9P3PXL3_LYOSH</name>
<reference evidence="3" key="1">
    <citation type="submission" date="2022-07" db="EMBL/GenBank/DDBJ databases">
        <title>The genome of Lyophyllum shimeji provides insight into the initial evolution of ectomycorrhizal fungal genome.</title>
        <authorList>
            <person name="Kobayashi Y."/>
            <person name="Shibata T."/>
            <person name="Hirakawa H."/>
            <person name="Shigenobu S."/>
            <person name="Nishiyama T."/>
            <person name="Yamada A."/>
            <person name="Hasebe M."/>
            <person name="Kawaguchi M."/>
        </authorList>
    </citation>
    <scope>NUCLEOTIDE SEQUENCE</scope>
    <source>
        <strain evidence="3">AT787</strain>
    </source>
</reference>
<dbReference type="OrthoDB" id="10675989at2759"/>
<sequence length="370" mass="38290">MSRPSLSQDRTDVDAAGVDTASTKSETSQKSTGAFFYPPLTPPATSSNQAMAMSQPPIPPSPSTPPPPAPHPYGAYAASSYSYHSTPGGTNSPNHLSPGGYHDPSAVSTTSSIDGDVDGASRSTVQAQPTYVYQNHRHQNRHTPPAPSRQSNCLPPPSNPTKHHPDPSARPLTTSTLRKHRPLILLVLFLPLPPLLSIIYLVTGHSIFRRASPSPSSGWSTAPLLSSANAAATGGAILALPLFLLLSLLLHLSSRFSLTSQPARNSTAGEDFFDDESHTGRPSKRGAMFAACAGLVLVLVLGIGGAAGALGVACLRRNQAQDQGGVASGMMLSPGKAAEAGVCCCFASAVLSPNGETAPSRLFSKKSGSS</sequence>
<dbReference type="AlphaFoldDB" id="A0A9P3PXL3"/>
<feature type="compositionally biased region" description="Polar residues" evidence="1">
    <location>
        <begin position="43"/>
        <end position="52"/>
    </location>
</feature>
<dbReference type="EMBL" id="BRPK01000012">
    <property type="protein sequence ID" value="GLB43036.1"/>
    <property type="molecule type" value="Genomic_DNA"/>
</dbReference>
<feature type="compositionally biased region" description="Polar residues" evidence="1">
    <location>
        <begin position="20"/>
        <end position="32"/>
    </location>
</feature>
<organism evidence="3 4">
    <name type="scientific">Lyophyllum shimeji</name>
    <name type="common">Hon-shimeji</name>
    <name type="synonym">Tricholoma shimeji</name>
    <dbReference type="NCBI Taxonomy" id="47721"/>
    <lineage>
        <taxon>Eukaryota</taxon>
        <taxon>Fungi</taxon>
        <taxon>Dikarya</taxon>
        <taxon>Basidiomycota</taxon>
        <taxon>Agaricomycotina</taxon>
        <taxon>Agaricomycetes</taxon>
        <taxon>Agaricomycetidae</taxon>
        <taxon>Agaricales</taxon>
        <taxon>Tricholomatineae</taxon>
        <taxon>Lyophyllaceae</taxon>
        <taxon>Lyophyllum</taxon>
    </lineage>
</organism>
<accession>A0A9P3PXL3</accession>
<evidence type="ECO:0000256" key="1">
    <source>
        <dbReference type="SAM" id="MobiDB-lite"/>
    </source>
</evidence>
<proteinExistence type="predicted"/>
<keyword evidence="2" id="KW-0472">Membrane</keyword>